<keyword evidence="3" id="KW-1185">Reference proteome</keyword>
<dbReference type="InterPro" id="IPR015655">
    <property type="entry name" value="PP2C"/>
</dbReference>
<evidence type="ECO:0000313" key="3">
    <source>
        <dbReference type="Proteomes" id="UP000095751"/>
    </source>
</evidence>
<proteinExistence type="predicted"/>
<dbReference type="PROSITE" id="PS51746">
    <property type="entry name" value="PPM_2"/>
    <property type="match status" value="1"/>
</dbReference>
<dbReference type="AlphaFoldDB" id="A0A1E7FWE6"/>
<dbReference type="Gene3D" id="3.60.40.10">
    <property type="entry name" value="PPM-type phosphatase domain"/>
    <property type="match status" value="1"/>
</dbReference>
<dbReference type="CDD" id="cd00143">
    <property type="entry name" value="PP2Cc"/>
    <property type="match status" value="1"/>
</dbReference>
<dbReference type="Pfam" id="PF00481">
    <property type="entry name" value="PP2C"/>
    <property type="match status" value="1"/>
</dbReference>
<protein>
    <submittedName>
        <fullName evidence="2">Protein serine/threonine phosphatase 2C</fullName>
    </submittedName>
</protein>
<evidence type="ECO:0000259" key="1">
    <source>
        <dbReference type="PROSITE" id="PS51746"/>
    </source>
</evidence>
<dbReference type="SMART" id="SM00332">
    <property type="entry name" value="PP2Cc"/>
    <property type="match status" value="1"/>
</dbReference>
<organism evidence="2 3">
    <name type="scientific">Fragilariopsis cylindrus CCMP1102</name>
    <dbReference type="NCBI Taxonomy" id="635003"/>
    <lineage>
        <taxon>Eukaryota</taxon>
        <taxon>Sar</taxon>
        <taxon>Stramenopiles</taxon>
        <taxon>Ochrophyta</taxon>
        <taxon>Bacillariophyta</taxon>
        <taxon>Bacillariophyceae</taxon>
        <taxon>Bacillariophycidae</taxon>
        <taxon>Bacillariales</taxon>
        <taxon>Bacillariaceae</taxon>
        <taxon>Fragilariopsis</taxon>
    </lineage>
</organism>
<dbReference type="InterPro" id="IPR001932">
    <property type="entry name" value="PPM-type_phosphatase-like_dom"/>
</dbReference>
<dbReference type="OrthoDB" id="10264738at2759"/>
<feature type="non-terminal residue" evidence="2">
    <location>
        <position position="1"/>
    </location>
</feature>
<accession>A0A1E7FWE6</accession>
<dbReference type="EMBL" id="KV784353">
    <property type="protein sequence ID" value="OEU22466.1"/>
    <property type="molecule type" value="Genomic_DNA"/>
</dbReference>
<reference evidence="2 3" key="1">
    <citation type="submission" date="2016-09" db="EMBL/GenBank/DDBJ databases">
        <title>Extensive genetic diversity and differential bi-allelic expression allows diatom success in the polar Southern Ocean.</title>
        <authorList>
            <consortium name="DOE Joint Genome Institute"/>
            <person name="Mock T."/>
            <person name="Otillar R.P."/>
            <person name="Strauss J."/>
            <person name="Dupont C."/>
            <person name="Frickenhaus S."/>
            <person name="Maumus F."/>
            <person name="Mcmullan M."/>
            <person name="Sanges R."/>
            <person name="Schmutz J."/>
            <person name="Toseland A."/>
            <person name="Valas R."/>
            <person name="Veluchamy A."/>
            <person name="Ward B.J."/>
            <person name="Allen A."/>
            <person name="Barry K."/>
            <person name="Falciatore A."/>
            <person name="Ferrante M."/>
            <person name="Fortunato A.E."/>
            <person name="Gloeckner G."/>
            <person name="Gruber A."/>
            <person name="Hipkin R."/>
            <person name="Janech M."/>
            <person name="Kroth P."/>
            <person name="Leese F."/>
            <person name="Lindquist E."/>
            <person name="Lyon B.R."/>
            <person name="Martin J."/>
            <person name="Mayer C."/>
            <person name="Parker M."/>
            <person name="Quesneville H."/>
            <person name="Raymond J."/>
            <person name="Uhlig C."/>
            <person name="Valentin K.U."/>
            <person name="Worden A.Z."/>
            <person name="Armbrust E.V."/>
            <person name="Bowler C."/>
            <person name="Green B."/>
            <person name="Moulton V."/>
            <person name="Van Oosterhout C."/>
            <person name="Grigoriev I."/>
        </authorList>
    </citation>
    <scope>NUCLEOTIDE SEQUENCE [LARGE SCALE GENOMIC DNA]</scope>
    <source>
        <strain evidence="2 3">CCMP1102</strain>
    </source>
</reference>
<dbReference type="SUPFAM" id="SSF81606">
    <property type="entry name" value="PP2C-like"/>
    <property type="match status" value="1"/>
</dbReference>
<feature type="domain" description="PPM-type phosphatase" evidence="1">
    <location>
        <begin position="1"/>
        <end position="300"/>
    </location>
</feature>
<dbReference type="InterPro" id="IPR036457">
    <property type="entry name" value="PPM-type-like_dom_sf"/>
</dbReference>
<gene>
    <name evidence="2" type="ORF">FRACYDRAFT_178870</name>
</gene>
<dbReference type="Proteomes" id="UP000095751">
    <property type="component" value="Unassembled WGS sequence"/>
</dbReference>
<name>A0A1E7FWE6_9STRA</name>
<dbReference type="PANTHER" id="PTHR47992">
    <property type="entry name" value="PROTEIN PHOSPHATASE"/>
    <property type="match status" value="1"/>
</dbReference>
<dbReference type="InParanoid" id="A0A1E7FWE6"/>
<evidence type="ECO:0000313" key="2">
    <source>
        <dbReference type="EMBL" id="OEU22466.1"/>
    </source>
</evidence>
<dbReference type="KEGG" id="fcy:FRACYDRAFT_178870"/>
<sequence length="326" mass="35898">YAFRSQRGYNSQYPLKSNQEKYSITLNFASESGDGVIGVFSGHGENGQQCANFSQRVLPQQLAKFGAWNPNAWPLLNTNEFEQCCRRAFNGTNKMSHEENEVDDELSGTSAAIVCFHGGRMTVCNVGDCREQRYRPEGEVFAIPMTKDHTLLCQEELERIKKAGAEVELINQIEDTDLAFNSLNGVSSVEREESPLLLQIPGKPYTGTKFTRSIGNSMIEGIGVSSDPEVLSCDLSTNDDMLIIASNGVFEFLTNQEVIDICSASCNPLQASEDVTKAAYNKSIEHKNHCTDLTIIVCFLSSAYQPSYPEDIAVSTHSLAGMDTGR</sequence>
<dbReference type="GO" id="GO:0004722">
    <property type="term" value="F:protein serine/threonine phosphatase activity"/>
    <property type="evidence" value="ECO:0007669"/>
    <property type="project" value="InterPro"/>
</dbReference>